<keyword evidence="4" id="KW-1185">Reference proteome</keyword>
<keyword evidence="1" id="KW-0472">Membrane</keyword>
<keyword evidence="2" id="KW-0732">Signal</keyword>
<proteinExistence type="predicted"/>
<evidence type="ECO:0000256" key="2">
    <source>
        <dbReference type="SAM" id="SignalP"/>
    </source>
</evidence>
<dbReference type="EMBL" id="RCNR01000022">
    <property type="protein sequence ID" value="MUH36605.1"/>
    <property type="molecule type" value="Genomic_DNA"/>
</dbReference>
<evidence type="ECO:0000313" key="4">
    <source>
        <dbReference type="Proteomes" id="UP000540519"/>
    </source>
</evidence>
<dbReference type="Pfam" id="PF13163">
    <property type="entry name" value="DUF3999"/>
    <property type="match status" value="1"/>
</dbReference>
<feature type="transmembrane region" description="Helical" evidence="1">
    <location>
        <begin position="387"/>
        <end position="405"/>
    </location>
</feature>
<gene>
    <name evidence="3" type="ORF">D9O36_12200</name>
</gene>
<keyword evidence="1" id="KW-1133">Transmembrane helix</keyword>
<dbReference type="Proteomes" id="UP000540519">
    <property type="component" value="Unassembled WGS sequence"/>
</dbReference>
<dbReference type="OrthoDB" id="994644at2"/>
<sequence>MLFLMNLKNKLLFFFGLWSCTMAFGQLSTYDYKQELKGISEQWHTITLPNQTFQNSNDNLSDIRIYGVTATDTIESPYILQVSSEKNSKKEIAFKLLNTTSNKDGYYFTYEVATIEAINKIDLNFNETNFNWHIVLEGSQTQNDWFKILDDYRILSVQNNQTNYTYSTLTFPESKYKYYRLLVKSEAKPELKQAVISLDGSVNASYNTYPITFMNIAQKGKKTILDIDLNQRMPISFLKLKVADEVDYYRSVKLQYISDSIQTEKGLKYTYRNLYNGTVSSIDTTGFKFTSTLAQKLRIIIQNNDNQALQIESAVAKGYTHKLLARFNNEADYYMVYGNKNASKPTYDIQQITSSIPENAPALTLGDIQEISKPKPALKRPLFENKLWLWLVMGAVILVLGWFTLRMMAKR</sequence>
<dbReference type="InterPro" id="IPR025060">
    <property type="entry name" value="DUF3999"/>
</dbReference>
<evidence type="ECO:0000313" key="3">
    <source>
        <dbReference type="EMBL" id="MUH36605.1"/>
    </source>
</evidence>
<keyword evidence="1" id="KW-0812">Transmembrane</keyword>
<accession>A0A7X3D2G5</accession>
<dbReference type="AlphaFoldDB" id="A0A7X3D2G5"/>
<protein>
    <submittedName>
        <fullName evidence="3">DUF3999 family protein</fullName>
    </submittedName>
</protein>
<name>A0A7X3D2G5_9FLAO</name>
<feature type="chain" id="PRO_5031235630" evidence="2">
    <location>
        <begin position="26"/>
        <end position="411"/>
    </location>
</feature>
<comment type="caution">
    <text evidence="3">The sequence shown here is derived from an EMBL/GenBank/DDBJ whole genome shotgun (WGS) entry which is preliminary data.</text>
</comment>
<evidence type="ECO:0000256" key="1">
    <source>
        <dbReference type="SAM" id="Phobius"/>
    </source>
</evidence>
<feature type="signal peptide" evidence="2">
    <location>
        <begin position="1"/>
        <end position="25"/>
    </location>
</feature>
<reference evidence="3 4" key="1">
    <citation type="journal article" date="2019" name="Mar. Drugs">
        <title>Comparative Genomics and CAZyme Genome Repertoires of Marine Zobellia amurskyensis KMM 3526(T) and Zobellia laminariae KMM 3676(T).</title>
        <authorList>
            <person name="Chernysheva N."/>
            <person name="Bystritskaya E."/>
            <person name="Stenkova A."/>
            <person name="Golovkin I."/>
            <person name="Nedashkovskaya O."/>
            <person name="Isaeva M."/>
        </authorList>
    </citation>
    <scope>NUCLEOTIDE SEQUENCE [LARGE SCALE GENOMIC DNA]</scope>
    <source>
        <strain evidence="3 4">KMM 3526</strain>
    </source>
</reference>
<organism evidence="3 4">
    <name type="scientific">Zobellia amurskyensis</name>
    <dbReference type="NCBI Taxonomy" id="248905"/>
    <lineage>
        <taxon>Bacteria</taxon>
        <taxon>Pseudomonadati</taxon>
        <taxon>Bacteroidota</taxon>
        <taxon>Flavobacteriia</taxon>
        <taxon>Flavobacteriales</taxon>
        <taxon>Flavobacteriaceae</taxon>
        <taxon>Zobellia</taxon>
    </lineage>
</organism>